<organism evidence="1">
    <name type="scientific">mine drainage metagenome</name>
    <dbReference type="NCBI Taxonomy" id="410659"/>
    <lineage>
        <taxon>unclassified sequences</taxon>
        <taxon>metagenomes</taxon>
        <taxon>ecological metagenomes</taxon>
    </lineage>
</organism>
<dbReference type="AlphaFoldDB" id="E6QB70"/>
<comment type="caution">
    <text evidence="1">The sequence shown here is derived from an EMBL/GenBank/DDBJ whole genome shotgun (WGS) entry which is preliminary data.</text>
</comment>
<dbReference type="EMBL" id="CABP01000065">
    <property type="protein sequence ID" value="CBI04446.1"/>
    <property type="molecule type" value="Genomic_DNA"/>
</dbReference>
<accession>E6QB70</accession>
<proteinExistence type="predicted"/>
<gene>
    <name evidence="1" type="ORF">CARN5_2099</name>
</gene>
<evidence type="ECO:0000313" key="1">
    <source>
        <dbReference type="EMBL" id="CBI04446.1"/>
    </source>
</evidence>
<sequence>MVENFTIPIGGRVQRARRTDAERKTRRTARQARLAKVEHLQRHQWESLFIAAVVQHQLPGLVSGLLYVIYQECVQSVQIIDGAPKLLWVFDRPIRDLAAADGMPGGKRRAAKHLSACLGRLESYGLIRRLESRKGRAVVFEVLLPSSEDGA</sequence>
<reference evidence="1" key="1">
    <citation type="submission" date="2009-10" db="EMBL/GenBank/DDBJ databases">
        <title>Diversity of trophic interactions inside an arsenic-rich microbial ecosystem.</title>
        <authorList>
            <person name="Bertin P.N."/>
            <person name="Heinrich-Salmeron A."/>
            <person name="Pelletier E."/>
            <person name="Goulhen-Chollet F."/>
            <person name="Arsene-Ploetze F."/>
            <person name="Gallien S."/>
            <person name="Calteau A."/>
            <person name="Vallenet D."/>
            <person name="Casiot C."/>
            <person name="Chane-Woon-Ming B."/>
            <person name="Giloteaux L."/>
            <person name="Barakat M."/>
            <person name="Bonnefoy V."/>
            <person name="Bruneel O."/>
            <person name="Chandler M."/>
            <person name="Cleiss J."/>
            <person name="Duran R."/>
            <person name="Elbaz-Poulichet F."/>
            <person name="Fonknechten N."/>
            <person name="Lauga B."/>
            <person name="Mornico D."/>
            <person name="Ortet P."/>
            <person name="Schaeffer C."/>
            <person name="Siguier P."/>
            <person name="Alexander Thil Smith A."/>
            <person name="Van Dorsselaer A."/>
            <person name="Weissenbach J."/>
            <person name="Medigue C."/>
            <person name="Le Paslier D."/>
        </authorList>
    </citation>
    <scope>NUCLEOTIDE SEQUENCE</scope>
</reference>
<name>E6QB70_9ZZZZ</name>
<protein>
    <submittedName>
        <fullName evidence="1">Uncharacterized protein</fullName>
    </submittedName>
</protein>